<dbReference type="OrthoDB" id="5242431at2"/>
<gene>
    <name evidence="2" type="ORF">DDQ50_14345</name>
</gene>
<accession>A0A2V1HRA3</accession>
<evidence type="ECO:0008006" key="4">
    <source>
        <dbReference type="Google" id="ProtNLM"/>
    </source>
</evidence>
<keyword evidence="1" id="KW-1133">Transmembrane helix</keyword>
<reference evidence="2 3" key="1">
    <citation type="submission" date="2018-05" db="EMBL/GenBank/DDBJ databases">
        <title>Amnibacterium sp. M8JJ-5, whole genome shotgun sequence.</title>
        <authorList>
            <person name="Tuo L."/>
        </authorList>
    </citation>
    <scope>NUCLEOTIDE SEQUENCE [LARGE SCALE GENOMIC DNA]</scope>
    <source>
        <strain evidence="2 3">M8JJ-5</strain>
    </source>
</reference>
<evidence type="ECO:0000313" key="3">
    <source>
        <dbReference type="Proteomes" id="UP000244893"/>
    </source>
</evidence>
<dbReference type="EMBL" id="QEOP01000003">
    <property type="protein sequence ID" value="PVZ93500.1"/>
    <property type="molecule type" value="Genomic_DNA"/>
</dbReference>
<evidence type="ECO:0000256" key="1">
    <source>
        <dbReference type="SAM" id="Phobius"/>
    </source>
</evidence>
<protein>
    <recommendedName>
        <fullName evidence="4">Anti-sigma factor</fullName>
    </recommendedName>
</protein>
<dbReference type="RefSeq" id="WP_116757485.1">
    <property type="nucleotide sequence ID" value="NZ_JBHUEX010000001.1"/>
</dbReference>
<dbReference type="AlphaFoldDB" id="A0A2V1HRA3"/>
<dbReference type="Proteomes" id="UP000244893">
    <property type="component" value="Unassembled WGS sequence"/>
</dbReference>
<keyword evidence="1" id="KW-0472">Membrane</keyword>
<sequence length="238" mass="24317">MAEPTRDRRAELIIAAIAGELTPDETVELDALRATDPTIDTDLAQLGGVADRATDIGTWTEVAPSASLRDRIAALADDESAEAEPPAVIDLASRRRPRAWQLIAGAAACVAIGVVAGTLIPIAEPSGPTGPPGTLGAVEHVEFVGEPSGVGVEGDLVAHTWGTETDLVISGAAVGESYTVTLVGRDGAEYDSGTFLGSAVEIDCRMNAAVLREDVASVVIRDQGGDEIAVAEVPSVGA</sequence>
<organism evidence="2 3">
    <name type="scientific">Amnibacterium flavum</name>
    <dbReference type="NCBI Taxonomy" id="2173173"/>
    <lineage>
        <taxon>Bacteria</taxon>
        <taxon>Bacillati</taxon>
        <taxon>Actinomycetota</taxon>
        <taxon>Actinomycetes</taxon>
        <taxon>Micrococcales</taxon>
        <taxon>Microbacteriaceae</taxon>
        <taxon>Amnibacterium</taxon>
    </lineage>
</organism>
<comment type="caution">
    <text evidence="2">The sequence shown here is derived from an EMBL/GenBank/DDBJ whole genome shotgun (WGS) entry which is preliminary data.</text>
</comment>
<evidence type="ECO:0000313" key="2">
    <source>
        <dbReference type="EMBL" id="PVZ93500.1"/>
    </source>
</evidence>
<feature type="transmembrane region" description="Helical" evidence="1">
    <location>
        <begin position="102"/>
        <end position="123"/>
    </location>
</feature>
<name>A0A2V1HRA3_9MICO</name>
<keyword evidence="1" id="KW-0812">Transmembrane</keyword>
<keyword evidence="3" id="KW-1185">Reference proteome</keyword>
<proteinExistence type="predicted"/>